<evidence type="ECO:0000313" key="1">
    <source>
        <dbReference type="EMBL" id="KAJ6821582.1"/>
    </source>
</evidence>
<comment type="caution">
    <text evidence="1">The sequence shown here is derived from an EMBL/GenBank/DDBJ whole genome shotgun (WGS) entry which is preliminary data.</text>
</comment>
<protein>
    <submittedName>
        <fullName evidence="1">Uncharacterized protein</fullName>
    </submittedName>
</protein>
<dbReference type="AlphaFoldDB" id="A0AAX6FZ70"/>
<dbReference type="Proteomes" id="UP001140949">
    <property type="component" value="Unassembled WGS sequence"/>
</dbReference>
<proteinExistence type="predicted"/>
<sequence>MFGGGSGFFSAGGDGFVEVGRGWSRRCRGQQRGSYVMVDGC</sequence>
<evidence type="ECO:0000313" key="2">
    <source>
        <dbReference type="EMBL" id="KAJ6821583.1"/>
    </source>
</evidence>
<gene>
    <name evidence="1" type="ORF">M6B38_391775</name>
    <name evidence="2" type="ORF">M6B38_391780</name>
</gene>
<reference evidence="1" key="2">
    <citation type="submission" date="2023-04" db="EMBL/GenBank/DDBJ databases">
        <authorList>
            <person name="Bruccoleri R.E."/>
            <person name="Oakeley E.J."/>
            <person name="Faust A.-M."/>
            <person name="Dessus-Babus S."/>
            <person name="Altorfer M."/>
            <person name="Burckhardt D."/>
            <person name="Oertli M."/>
            <person name="Naumann U."/>
            <person name="Petersen F."/>
            <person name="Wong J."/>
        </authorList>
    </citation>
    <scope>NUCLEOTIDE SEQUENCE</scope>
    <source>
        <strain evidence="1">GSM-AAB239-AS_SAM_17_03QT</strain>
        <tissue evidence="1">Leaf</tissue>
    </source>
</reference>
<organism evidence="1 3">
    <name type="scientific">Iris pallida</name>
    <name type="common">Sweet iris</name>
    <dbReference type="NCBI Taxonomy" id="29817"/>
    <lineage>
        <taxon>Eukaryota</taxon>
        <taxon>Viridiplantae</taxon>
        <taxon>Streptophyta</taxon>
        <taxon>Embryophyta</taxon>
        <taxon>Tracheophyta</taxon>
        <taxon>Spermatophyta</taxon>
        <taxon>Magnoliopsida</taxon>
        <taxon>Liliopsida</taxon>
        <taxon>Asparagales</taxon>
        <taxon>Iridaceae</taxon>
        <taxon>Iridoideae</taxon>
        <taxon>Irideae</taxon>
        <taxon>Iris</taxon>
    </lineage>
</organism>
<reference evidence="1" key="1">
    <citation type="journal article" date="2023" name="GigaByte">
        <title>Genome assembly of the bearded iris, Iris pallida Lam.</title>
        <authorList>
            <person name="Bruccoleri R.E."/>
            <person name="Oakeley E.J."/>
            <person name="Faust A.M.E."/>
            <person name="Altorfer M."/>
            <person name="Dessus-Babus S."/>
            <person name="Burckhardt D."/>
            <person name="Oertli M."/>
            <person name="Naumann U."/>
            <person name="Petersen F."/>
            <person name="Wong J."/>
        </authorList>
    </citation>
    <scope>NUCLEOTIDE SEQUENCE</scope>
    <source>
        <strain evidence="1">GSM-AAB239-AS_SAM_17_03QT</strain>
    </source>
</reference>
<keyword evidence="3" id="KW-1185">Reference proteome</keyword>
<dbReference type="EMBL" id="JANAVB010024997">
    <property type="protein sequence ID" value="KAJ6821583.1"/>
    <property type="molecule type" value="Genomic_DNA"/>
</dbReference>
<name>A0AAX6FZ70_IRIPA</name>
<accession>A0AAX6FZ70</accession>
<dbReference type="EMBL" id="JANAVB010024997">
    <property type="protein sequence ID" value="KAJ6821582.1"/>
    <property type="molecule type" value="Genomic_DNA"/>
</dbReference>
<evidence type="ECO:0000313" key="3">
    <source>
        <dbReference type="Proteomes" id="UP001140949"/>
    </source>
</evidence>